<keyword evidence="2" id="KW-0282">Flagellum</keyword>
<evidence type="ECO:0000313" key="3">
    <source>
        <dbReference type="Proteomes" id="UP001589854"/>
    </source>
</evidence>
<dbReference type="EMBL" id="JBHLVO010000009">
    <property type="protein sequence ID" value="MFC0272202.1"/>
    <property type="molecule type" value="Genomic_DNA"/>
</dbReference>
<accession>A0ABV6GGX8</accession>
<dbReference type="Proteomes" id="UP001589854">
    <property type="component" value="Unassembled WGS sequence"/>
</dbReference>
<keyword evidence="2" id="KW-0966">Cell projection</keyword>
<dbReference type="InterPro" id="IPR035924">
    <property type="entry name" value="FlaG-like_sf"/>
</dbReference>
<evidence type="ECO:0000313" key="2">
    <source>
        <dbReference type="EMBL" id="MFC0272202.1"/>
    </source>
</evidence>
<dbReference type="PANTHER" id="PTHR37166:SF1">
    <property type="entry name" value="PROTEIN FLAG"/>
    <property type="match status" value="1"/>
</dbReference>
<reference evidence="2 3" key="1">
    <citation type="submission" date="2024-09" db="EMBL/GenBank/DDBJ databases">
        <authorList>
            <person name="Sun Q."/>
            <person name="Mori K."/>
        </authorList>
    </citation>
    <scope>NUCLEOTIDE SEQUENCE [LARGE SCALE GENOMIC DNA]</scope>
    <source>
        <strain evidence="2 3">CCM 7228</strain>
    </source>
</reference>
<proteinExistence type="predicted"/>
<feature type="compositionally biased region" description="Polar residues" evidence="1">
    <location>
        <begin position="1"/>
        <end position="24"/>
    </location>
</feature>
<protein>
    <submittedName>
        <fullName evidence="2">Flagellar protein FlaG</fullName>
    </submittedName>
</protein>
<dbReference type="PANTHER" id="PTHR37166">
    <property type="entry name" value="PROTEIN FLAG"/>
    <property type="match status" value="1"/>
</dbReference>
<evidence type="ECO:0000256" key="1">
    <source>
        <dbReference type="SAM" id="MobiDB-lite"/>
    </source>
</evidence>
<dbReference type="RefSeq" id="WP_378934286.1">
    <property type="nucleotide sequence ID" value="NZ_JBHLVO010000009.1"/>
</dbReference>
<feature type="region of interest" description="Disordered" evidence="1">
    <location>
        <begin position="1"/>
        <end position="26"/>
    </location>
</feature>
<dbReference type="NCBIfam" id="NF005834">
    <property type="entry name" value="PRK07738.1"/>
    <property type="match status" value="1"/>
</dbReference>
<keyword evidence="3" id="KW-1185">Reference proteome</keyword>
<gene>
    <name evidence="2" type="primary">flaG</name>
    <name evidence="2" type="ORF">ACFFIX_12225</name>
</gene>
<organism evidence="2 3">
    <name type="scientific">Metabacillus herbersteinensis</name>
    <dbReference type="NCBI Taxonomy" id="283816"/>
    <lineage>
        <taxon>Bacteria</taxon>
        <taxon>Bacillati</taxon>
        <taxon>Bacillota</taxon>
        <taxon>Bacilli</taxon>
        <taxon>Bacillales</taxon>
        <taxon>Bacillaceae</taxon>
        <taxon>Metabacillus</taxon>
    </lineage>
</organism>
<dbReference type="SUPFAM" id="SSF160214">
    <property type="entry name" value="FlaG-like"/>
    <property type="match status" value="1"/>
</dbReference>
<sequence>MSVEKITSQPAIHSTDPTKLNGNRETIEVNQAPPVIKETASKEKLEKVVNSMNEFLEPSNTHLKFELHEKLNEYYVTIVDNHTNEIVREIPSKKWLDMYATMTEFLGFIVDKKI</sequence>
<dbReference type="InterPro" id="IPR005186">
    <property type="entry name" value="FlaG"/>
</dbReference>
<dbReference type="Gene3D" id="3.30.160.170">
    <property type="entry name" value="FlaG-like"/>
    <property type="match status" value="1"/>
</dbReference>
<keyword evidence="2" id="KW-0969">Cilium</keyword>
<dbReference type="Pfam" id="PF03646">
    <property type="entry name" value="FlaG"/>
    <property type="match status" value="1"/>
</dbReference>
<comment type="caution">
    <text evidence="2">The sequence shown here is derived from an EMBL/GenBank/DDBJ whole genome shotgun (WGS) entry which is preliminary data.</text>
</comment>
<name>A0ABV6GGX8_9BACI</name>